<feature type="compositionally biased region" description="Polar residues" evidence="2">
    <location>
        <begin position="2850"/>
        <end position="2865"/>
    </location>
</feature>
<feature type="region of interest" description="Disordered" evidence="2">
    <location>
        <begin position="131"/>
        <end position="404"/>
    </location>
</feature>
<feature type="region of interest" description="Disordered" evidence="2">
    <location>
        <begin position="1410"/>
        <end position="1438"/>
    </location>
</feature>
<feature type="compositionally biased region" description="Basic and acidic residues" evidence="2">
    <location>
        <begin position="72"/>
        <end position="85"/>
    </location>
</feature>
<name>A0ABD2XLV7_9HYME</name>
<keyword evidence="4" id="KW-1185">Reference proteome</keyword>
<feature type="region of interest" description="Disordered" evidence="2">
    <location>
        <begin position="3644"/>
        <end position="3680"/>
    </location>
</feature>
<keyword evidence="1" id="KW-0175">Coiled coil</keyword>
<feature type="compositionally biased region" description="Basic and acidic residues" evidence="2">
    <location>
        <begin position="1511"/>
        <end position="1532"/>
    </location>
</feature>
<organism evidence="3 4">
    <name type="scientific">Trichogramma kaykai</name>
    <dbReference type="NCBI Taxonomy" id="54128"/>
    <lineage>
        <taxon>Eukaryota</taxon>
        <taxon>Metazoa</taxon>
        <taxon>Ecdysozoa</taxon>
        <taxon>Arthropoda</taxon>
        <taxon>Hexapoda</taxon>
        <taxon>Insecta</taxon>
        <taxon>Pterygota</taxon>
        <taxon>Neoptera</taxon>
        <taxon>Endopterygota</taxon>
        <taxon>Hymenoptera</taxon>
        <taxon>Apocrita</taxon>
        <taxon>Proctotrupomorpha</taxon>
        <taxon>Chalcidoidea</taxon>
        <taxon>Trichogrammatidae</taxon>
        <taxon>Trichogramma</taxon>
    </lineage>
</organism>
<feature type="region of interest" description="Disordered" evidence="2">
    <location>
        <begin position="3076"/>
        <end position="3107"/>
    </location>
</feature>
<feature type="compositionally biased region" description="Low complexity" evidence="2">
    <location>
        <begin position="2898"/>
        <end position="2914"/>
    </location>
</feature>
<evidence type="ECO:0000256" key="1">
    <source>
        <dbReference type="SAM" id="Coils"/>
    </source>
</evidence>
<feature type="region of interest" description="Disordered" evidence="2">
    <location>
        <begin position="2769"/>
        <end position="2935"/>
    </location>
</feature>
<feature type="compositionally biased region" description="Basic and acidic residues" evidence="2">
    <location>
        <begin position="1784"/>
        <end position="2003"/>
    </location>
</feature>
<feature type="compositionally biased region" description="Basic and acidic residues" evidence="2">
    <location>
        <begin position="1106"/>
        <end position="1131"/>
    </location>
</feature>
<feature type="compositionally biased region" description="Low complexity" evidence="2">
    <location>
        <begin position="1268"/>
        <end position="1278"/>
    </location>
</feature>
<feature type="region of interest" description="Disordered" evidence="2">
    <location>
        <begin position="3462"/>
        <end position="3508"/>
    </location>
</feature>
<feature type="compositionally biased region" description="Low complexity" evidence="2">
    <location>
        <begin position="1092"/>
        <end position="1101"/>
    </location>
</feature>
<feature type="compositionally biased region" description="Basic and acidic residues" evidence="2">
    <location>
        <begin position="380"/>
        <end position="404"/>
    </location>
</feature>
<feature type="compositionally biased region" description="Low complexity" evidence="2">
    <location>
        <begin position="2105"/>
        <end position="2123"/>
    </location>
</feature>
<feature type="region of interest" description="Disordered" evidence="2">
    <location>
        <begin position="1451"/>
        <end position="1472"/>
    </location>
</feature>
<feature type="compositionally biased region" description="Low complexity" evidence="2">
    <location>
        <begin position="2067"/>
        <end position="2080"/>
    </location>
</feature>
<feature type="compositionally biased region" description="Basic and acidic residues" evidence="2">
    <location>
        <begin position="435"/>
        <end position="535"/>
    </location>
</feature>
<evidence type="ECO:0000256" key="2">
    <source>
        <dbReference type="SAM" id="MobiDB-lite"/>
    </source>
</evidence>
<feature type="compositionally biased region" description="Pro residues" evidence="2">
    <location>
        <begin position="1049"/>
        <end position="1091"/>
    </location>
</feature>
<evidence type="ECO:0000313" key="3">
    <source>
        <dbReference type="EMBL" id="KAL3405829.1"/>
    </source>
</evidence>
<feature type="compositionally biased region" description="Basic and acidic residues" evidence="2">
    <location>
        <begin position="1208"/>
        <end position="1217"/>
    </location>
</feature>
<feature type="compositionally biased region" description="Basic and acidic residues" evidence="2">
    <location>
        <begin position="1595"/>
        <end position="1652"/>
    </location>
</feature>
<sequence>MPLEFLNNNNPIRIRFISDSSFILQDITASPAPEKKTYPEKRRFWEDMAKSKRESFQRSESEVSHTSQLTYHDSDSECLSEVRERTEEEIAAEKLAEMNKSVDVSQFTVAEKAHYFEEVIQKETTAARNSIISQSSQESGKAGGIRLSGISFSSEDEKDTLDRVGKSQEKTIQELKKHIAETAESKVIVQKEEKTKETKEIKMDEKKVEKIEMKKSEVKETKKEIKKEDEKDKKKEEKKDESKEHDEKQKSKDEKKTEQKDSKSEIKAEPPKKEKKESFLSKAFFGRKSVDKDEKKDEPKKSFFGRKKEDKASKSDAKKAAEKESKLKEDIKTAKTEHEKKENIIKAKEQKAADIVKTESSVLKKETVSKGGDNLSTGKTDTEKESKAKETKMQENVEKKLQEAKEELRVSMSEIKKDESIENKHKETVTQITEELDKDKSTEKKLQDAETEKSKIDAPKTDLPEKIVQETESHVSETKAKTEKLIEGKSLDSEIKTDVTHLSKDESEKQEKSEEKSKNKIAESTPSKEKLKQETSSKPIPIQQKSKDENLSKSPPKKGTMSKSPPKKDLVSRSPPSKDRPQDLLSKSPPKKDKPKEVKLSKSPPKTEKFSPKSEKSKNVMGLEGKSEKIEKTPDKKKTETISTKEKKVEEKVDINLDKLKTEGEKTLIAATSSVKSETITTATKVDSVVISKSSVEKTSEVKSIKSIEKTEELKDASSKKDQIPIVPDVSAATGKVDPNVSKDASVKKDLGKEVIPTNNSSSTSQTLEKVGDVDVQKLNLQDTAKKAENLISEVQTNIAAVDSFVHSSMKEDHSRISPPKDLNIGMKSQDKDISSDFSSSQEIKRPTSMTIPLDSRPIMAVSSKPKDRSITSMPSTMITRDFGSPSISRSKQASPPKNKKPQVQDKKITKDKPKDKPKDTKAATTSKNEKEPEKPTAVKKEQSKEEIPIKTSSKSDKAPVKADVLKSTLLKKEKSKEDLPEKTTTKTDKITSKDDVSKILTTKKEKSKEEISVKTPAKTPVKETAVPGAKKQSEAKTIHPVKSKSPPKGSPPKSSPPKSSPPKSTPPKSSPPKSSPPKSSPPKSSPPKSSPPKVDVSKSSLSTTVKRESSKDEISKSMIPKKEKSKDEFSLKSPPGKTKTDDTGTIFVKREASKGEIPKSMIPTREKSEDEISLKSPPSKTKTDEAGSISVKRETSKGEIPKSMIPTREKSKDEISLKSPPSKTKTDEAGSIYVKRETSKGEIPKSMIPTREKSKDEFNVKSLASKTVSSVTSSSVTQEPLDIGLTKSSQEHEKSEESPILSLQRETSKGAIPKSMIPKREKSKDEFVSKIDVADKKSLNIAATTTTITTASVSVKDETQTKVEVKNDQILDPSKLLKDNAKLIDSKLSTVEQTSKILSSSPETIDQKFKDSPLALKRPDLKDPRSSEVSISSDDDRSLRDFEEIERLIEEKGKNEPLQVSTLSKAPSGPGLLKHDALSSVRLSGVSLSSDDERSLKDFEETERLLNEKIKQESSDLSDHSISSAKDKLKIESTSSPLLRRDDLATARSSELCFSSDEERSLRDFEETERLIKEKAKKMSFIPVREKSKEEIILKREKSKGEIPKSAVPKREKSKEEFSMKRETSRGEIPKSSIPKREKSKEEFSMKRETSMGEIPKSAIPRREKSKEEFSVKRETSKGEIPKSMIPKRESSKGEIPKSMIPKRESSKGEIPKSMLPKREASKGEIPKSMIPKRENSKDEFSIERETSKSEIPKSMIPKREKSGDEFNLKHDSSSSDSSKAAESLKRETSKGEIPKSMIPRREPSKEEIPKSMIPKREKSKDEIGLKRESSKSEIPKSLIPKREKSKDEIAIKREASKGEIPKSSIPKRESSKGEIPKSSIPKREKSKDEIAIKREASKGEIPKTSIPKRESSKSEIPKSSIPKREKSKDEIGVKRESSKSEIPKSTIPKREKSKDEIGVKRESSKSEIPKSTIPKREKSKDEIGVKREASKGEITKTKSRFDSPTASSMAKHDKSKEETPKKLSTREKSKEEIPKKLPTREKSKDDLPSSKLIAKRRDSKEDSSKPSPKTPSKSTISSTRRDSKEDSPKSVPKRPTSSRDSSRSSSLSISDNTSSPKTSIKSVKKESDSSSSTSTSVDTKKQAVKDSIASGSKEALTLSTDTSALSSTELLSFDTAKQISDVKLTSQIVSGAQKLLDTQFGTTSIETIGSTTVITSSATQDKFGDTFDSMKSGAREPKFSESEILNSGSSLLDDTTTTDLSSTRDSISFSLSGDILTRDESSLSSQVIQAPLSTTAAAAAPPPPPAAVVDGKFVSSLSGARVLEILEPDQDGQSRQDSMDISSSIEVDDWKLTSAESRKIAGGNATTMHESPAVGSLDRLDREFNANSPTFSEGTNVDYSLPQDVNNTRLDSGLERLVIRKKTDSFELESPPLVSPRLKVKELEIKPVEWILGEEKLEVKEHLEPSQAFDKELDEYQSLLAQQQQQQGTEADAKSTTKPRFTIVPAAEPDFEIEKELVENKLDISCQELMDTLQREYEAKTPTDDRLEEMAARSFNFSMTDEDLEREKFKVEGHKVAVVGGDLIKTAVNVIESERFVRLQESGGGGDSPMVQLREEQYDSSMQQSDDPTKTTTKAARTEPPREGKFDAKAKSLEEQKRAEKRDKSSSFHQATSPKTKKEDSKSGSGGGVVDLSSRYAITVLDQVVKKEIAEVKENLEAAKQDLIEELSAETGENVVGQIQDSPSEFQLVGLQPESIPNELPFLYKAPSSERVSESENFSTTSSSSPVAKPRRLSRGDGSSTESSSETKKIGGTEVGAASSTRIATSASEAISITLDKGKDSSGGDSSISVTSPVAASRSSSDEATAPPPAAAAAQKDDHSSFSLQPPQPAPRRQKQQQPTSESEADLSSSESNYQSLDYDRSHGSRPLSADVDATMIQSSSEYETAMLSFEHSSSKATSRDYLTAAQTLSSKDSMRSATSVSSGQFCSLDSASEISETLMADEPELDKDDIDENLENILDDDDAVQQVATTAAAAVVAGKPAPVGTVEASVPSLMKRSSEMIFTELISQVSSNKGTVESTKTAASIPAETDSAKNARKEVSLQKDNPLETTNQIIDLILARVEDTANKKSSSSLITTTSSSEPLDSLNILSTKSHDPYSFEPDSLEIKPQQQQQQPKLSSSVEDNNIMSSSVTSDSGLTLQQQLSMTSSSMSGVSLETVIEKEIDNKSDSDSFELVDKPDLIDDFVVVEEVGREAEEFDSEGKGIRISSMQYTSNKNFDRDVENLVIDKKDTKTSGSQARSSSSSSSRGVTTQEQQLFDFDAEDQVESPPQVSGGEDQDYSQSYSDEDQYQEGSKKWVEMQFQQNEARLYEMEYERGGPLEDIKEEEIADFDASSRLGSLGKESIGSVGSMRAGSFGSTPDNFESLAAKRLFKDHDNLSLSSLQEFEHLETAVALENVNKRRGGGAGGDQQQLSSGSQGSSASNGSLPRRYHSSRSEHDDASVSSVRDFESLEAACRDAHQIELRAREEEDLLDNESPENRFKLEKLARIIKAEGGQEAGGSAAGSFNPSTSGSDDYEKRIQEIDDIIRMAKENVQHIDELRQAGDDGTVTMTTTQQWSSVTTMSSGAGSSVTVVHAAAGVSSSSMTTTTTTTTQQVQVLSPGASSQKASSRGSTELNLMETSTDSLEGTGTQNYQSIMCRSSDSLELQKTFNQPSLSSDSLNNVKSPSREGEKRLSSSRVSSDSLEFPVQDSQDSSLGGKDKSSASESLLRTRLLVPNSFI</sequence>
<feature type="compositionally biased region" description="Basic and acidic residues" evidence="2">
    <location>
        <begin position="1410"/>
        <end position="1427"/>
    </location>
</feature>
<feature type="compositionally biased region" description="Basic and acidic residues" evidence="2">
    <location>
        <begin position="160"/>
        <end position="279"/>
    </location>
</feature>
<feature type="region of interest" description="Disordered" evidence="2">
    <location>
        <begin position="416"/>
        <end position="645"/>
    </location>
</feature>
<feature type="compositionally biased region" description="Basic and acidic residues" evidence="2">
    <location>
        <begin position="1662"/>
        <end position="1775"/>
    </location>
</feature>
<feature type="compositionally biased region" description="Low complexity" evidence="2">
    <location>
        <begin position="2777"/>
        <end position="2787"/>
    </location>
</feature>
<comment type="caution">
    <text evidence="3">The sequence shown here is derived from an EMBL/GenBank/DDBJ whole genome shotgun (WGS) entry which is preliminary data.</text>
</comment>
<feature type="compositionally biased region" description="Low complexity" evidence="2">
    <location>
        <begin position="3134"/>
        <end position="3143"/>
    </location>
</feature>
<gene>
    <name evidence="3" type="ORF">TKK_001265</name>
</gene>
<feature type="region of interest" description="Disordered" evidence="2">
    <location>
        <begin position="3715"/>
        <end position="3771"/>
    </location>
</feature>
<feature type="region of interest" description="Disordered" evidence="2">
    <location>
        <begin position="3134"/>
        <end position="3198"/>
    </location>
</feature>
<feature type="compositionally biased region" description="Basic and acidic residues" evidence="2">
    <location>
        <begin position="590"/>
        <end position="618"/>
    </location>
</feature>
<feature type="compositionally biased region" description="Basic and acidic residues" evidence="2">
    <location>
        <begin position="1165"/>
        <end position="1174"/>
    </location>
</feature>
<feature type="compositionally biased region" description="Basic and acidic residues" evidence="2">
    <location>
        <begin position="903"/>
        <end position="1013"/>
    </location>
</feature>
<feature type="compositionally biased region" description="Basic and acidic residues" evidence="2">
    <location>
        <begin position="3496"/>
        <end position="3508"/>
    </location>
</feature>
<protein>
    <submittedName>
        <fullName evidence="3">Uncharacterized protein</fullName>
    </submittedName>
</protein>
<feature type="compositionally biased region" description="Low complexity" evidence="2">
    <location>
        <begin position="3644"/>
        <end position="3656"/>
    </location>
</feature>
<feature type="compositionally biased region" description="Polar residues" evidence="2">
    <location>
        <begin position="3178"/>
        <end position="3197"/>
    </location>
</feature>
<feature type="compositionally biased region" description="Basic and acidic residues" evidence="2">
    <location>
        <begin position="1139"/>
        <end position="1158"/>
    </location>
</feature>
<feature type="compositionally biased region" description="Basic and acidic residues" evidence="2">
    <location>
        <begin position="625"/>
        <end position="645"/>
    </location>
</feature>
<feature type="compositionally biased region" description="Polar residues" evidence="2">
    <location>
        <begin position="2621"/>
        <end position="2637"/>
    </location>
</feature>
<feature type="compositionally biased region" description="Polar residues" evidence="2">
    <location>
        <begin position="3715"/>
        <end position="3729"/>
    </location>
</feature>
<dbReference type="Proteomes" id="UP001627154">
    <property type="component" value="Unassembled WGS sequence"/>
</dbReference>
<feature type="compositionally biased region" description="Low complexity" evidence="2">
    <location>
        <begin position="2819"/>
        <end position="2836"/>
    </location>
</feature>
<feature type="region of interest" description="Disordered" evidence="2">
    <location>
        <begin position="2619"/>
        <end position="2694"/>
    </location>
</feature>
<feature type="region of interest" description="Disordered" evidence="2">
    <location>
        <begin position="50"/>
        <end position="85"/>
    </location>
</feature>
<feature type="compositionally biased region" description="Polar residues" evidence="2">
    <location>
        <begin position="3076"/>
        <end position="3085"/>
    </location>
</feature>
<feature type="region of interest" description="Disordered" evidence="2">
    <location>
        <begin position="1511"/>
        <end position="1538"/>
    </location>
</feature>
<feature type="compositionally biased region" description="Low complexity" evidence="2">
    <location>
        <begin position="3297"/>
        <end position="3311"/>
    </location>
</feature>
<dbReference type="EMBL" id="JBJJXI010000019">
    <property type="protein sequence ID" value="KAL3405829.1"/>
    <property type="molecule type" value="Genomic_DNA"/>
</dbReference>
<feature type="compositionally biased region" description="Low complexity" evidence="2">
    <location>
        <begin position="3471"/>
        <end position="3489"/>
    </location>
</feature>
<feature type="compositionally biased region" description="Basic and acidic residues" evidence="2">
    <location>
        <begin position="2012"/>
        <end position="2050"/>
    </location>
</feature>
<feature type="compositionally biased region" description="Basic and acidic residues" evidence="2">
    <location>
        <begin position="3093"/>
        <end position="3104"/>
    </location>
</feature>
<feature type="compositionally biased region" description="Basic and acidic residues" evidence="2">
    <location>
        <begin position="1182"/>
        <end position="1201"/>
    </location>
</feature>
<proteinExistence type="predicted"/>
<feature type="compositionally biased region" description="Basic and acidic residues" evidence="2">
    <location>
        <begin position="416"/>
        <end position="428"/>
    </location>
</feature>
<accession>A0ABD2XLV7</accession>
<feature type="region of interest" description="Disordered" evidence="2">
    <location>
        <begin position="809"/>
        <end position="1324"/>
    </location>
</feature>
<feature type="compositionally biased region" description="Basic and acidic residues" evidence="2">
    <location>
        <begin position="50"/>
        <end position="63"/>
    </location>
</feature>
<feature type="compositionally biased region" description="Basic and acidic residues" evidence="2">
    <location>
        <begin position="288"/>
        <end position="368"/>
    </location>
</feature>
<feature type="compositionally biased region" description="Polar residues" evidence="2">
    <location>
        <begin position="886"/>
        <end position="896"/>
    </location>
</feature>
<feature type="region of interest" description="Disordered" evidence="2">
    <location>
        <begin position="3290"/>
        <end position="3356"/>
    </location>
</feature>
<feature type="coiled-coil region" evidence="1">
    <location>
        <begin position="2704"/>
        <end position="2735"/>
    </location>
</feature>
<feature type="compositionally biased region" description="Basic and acidic residues" evidence="2">
    <location>
        <begin position="2081"/>
        <end position="2090"/>
    </location>
</feature>
<feature type="compositionally biased region" description="Basic and acidic residues" evidence="2">
    <location>
        <begin position="1225"/>
        <end position="1244"/>
    </location>
</feature>
<feature type="compositionally biased region" description="Basic and acidic residues" evidence="2">
    <location>
        <begin position="2638"/>
        <end position="2668"/>
    </location>
</feature>
<feature type="compositionally biased region" description="Basic and acidic residues" evidence="2">
    <location>
        <begin position="566"/>
        <end position="582"/>
    </location>
</feature>
<evidence type="ECO:0000313" key="4">
    <source>
        <dbReference type="Proteomes" id="UP001627154"/>
    </source>
</evidence>
<feature type="compositionally biased region" description="Polar residues" evidence="2">
    <location>
        <begin position="3657"/>
        <end position="3680"/>
    </location>
</feature>
<feature type="region of interest" description="Disordered" evidence="2">
    <location>
        <begin position="3558"/>
        <end position="3578"/>
    </location>
</feature>
<feature type="compositionally biased region" description="Basic and acidic residues" evidence="2">
    <location>
        <begin position="2057"/>
        <end position="2066"/>
    </location>
</feature>
<reference evidence="3 4" key="1">
    <citation type="journal article" date="2024" name="bioRxiv">
        <title>A reference genome for Trichogramma kaykai: A tiny desert-dwelling parasitoid wasp with competing sex-ratio distorters.</title>
        <authorList>
            <person name="Culotta J."/>
            <person name="Lindsey A.R."/>
        </authorList>
    </citation>
    <scope>NUCLEOTIDE SEQUENCE [LARGE SCALE GENOMIC DNA]</scope>
    <source>
        <strain evidence="3 4">KSX58</strain>
    </source>
</reference>
<feature type="compositionally biased region" description="Basic and acidic residues" evidence="2">
    <location>
        <begin position="1251"/>
        <end position="1260"/>
    </location>
</feature>
<feature type="region of interest" description="Disordered" evidence="2">
    <location>
        <begin position="1595"/>
        <end position="2164"/>
    </location>
</feature>